<dbReference type="AlphaFoldDB" id="A0A8J6N7F1"/>
<dbReference type="GO" id="GO:0016787">
    <property type="term" value="F:hydrolase activity"/>
    <property type="evidence" value="ECO:0007669"/>
    <property type="project" value="UniProtKB-KW"/>
</dbReference>
<keyword evidence="2" id="KW-0378">Hydrolase</keyword>
<accession>A0A8J6N7F1</accession>
<reference evidence="2 3" key="1">
    <citation type="submission" date="2020-08" db="EMBL/GenBank/DDBJ databases">
        <title>Bridging the membrane lipid divide: bacteria of the FCB group superphylum have the potential to synthesize archaeal ether lipids.</title>
        <authorList>
            <person name="Villanueva L."/>
            <person name="Von Meijenfeldt F.A.B."/>
            <person name="Westbye A.B."/>
            <person name="Yadav S."/>
            <person name="Hopmans E.C."/>
            <person name="Dutilh B.E."/>
            <person name="Sinninghe Damste J.S."/>
        </authorList>
    </citation>
    <scope>NUCLEOTIDE SEQUENCE [LARGE SCALE GENOMIC DNA]</scope>
    <source>
        <strain evidence="2">NIOZ-UU81</strain>
    </source>
</reference>
<dbReference type="InterPro" id="IPR022742">
    <property type="entry name" value="Hydrolase_4"/>
</dbReference>
<feature type="domain" description="Serine aminopeptidase S33" evidence="1">
    <location>
        <begin position="5"/>
        <end position="83"/>
    </location>
</feature>
<evidence type="ECO:0000259" key="1">
    <source>
        <dbReference type="Pfam" id="PF12146"/>
    </source>
</evidence>
<evidence type="ECO:0000313" key="3">
    <source>
        <dbReference type="Proteomes" id="UP000599024"/>
    </source>
</evidence>
<dbReference type="PANTHER" id="PTHR12277:SF81">
    <property type="entry name" value="PROTEIN ABHD13"/>
    <property type="match status" value="1"/>
</dbReference>
<dbReference type="EMBL" id="JACNLK010000087">
    <property type="protein sequence ID" value="MBC8209268.1"/>
    <property type="molecule type" value="Genomic_DNA"/>
</dbReference>
<proteinExistence type="predicted"/>
<feature type="non-terminal residue" evidence="2">
    <location>
        <position position="1"/>
    </location>
</feature>
<comment type="caution">
    <text evidence="2">The sequence shown here is derived from an EMBL/GenBank/DDBJ whole genome shotgun (WGS) entry which is preliminary data.</text>
</comment>
<dbReference type="InterPro" id="IPR029058">
    <property type="entry name" value="AB_hydrolase_fold"/>
</dbReference>
<organism evidence="2 3">
    <name type="scientific">Candidatus Desulfatifera sulfidica</name>
    <dbReference type="NCBI Taxonomy" id="2841691"/>
    <lineage>
        <taxon>Bacteria</taxon>
        <taxon>Pseudomonadati</taxon>
        <taxon>Thermodesulfobacteriota</taxon>
        <taxon>Desulfobulbia</taxon>
        <taxon>Desulfobulbales</taxon>
        <taxon>Desulfobulbaceae</taxon>
        <taxon>Candidatus Desulfatifera</taxon>
    </lineage>
</organism>
<name>A0A8J6N7F1_9BACT</name>
<dbReference type="SUPFAM" id="SSF53474">
    <property type="entry name" value="alpha/beta-Hydrolases"/>
    <property type="match status" value="1"/>
</dbReference>
<dbReference type="PANTHER" id="PTHR12277">
    <property type="entry name" value="ALPHA/BETA HYDROLASE DOMAIN-CONTAINING PROTEIN"/>
    <property type="match status" value="1"/>
</dbReference>
<protein>
    <submittedName>
        <fullName evidence="2">Alpha/beta hydrolase</fullName>
    </submittedName>
</protein>
<dbReference type="Pfam" id="PF12146">
    <property type="entry name" value="Hydrolase_4"/>
    <property type="match status" value="1"/>
</dbReference>
<gene>
    <name evidence="2" type="ORF">H8E79_08905</name>
</gene>
<sequence length="200" mass="22142">MYNQVGLNLLVTEYRGYGWSNGTPTVQAMFTDAETLFHELGAWLTFNNYSGPLFVMGRSLGSACAIDLAARHKNTIKGLIIESGFGDTLPLAASLGIQTNDIELTEAECFNNISKIAQVTKPTYILHGARDQLIPVNEAENLQSYCGARTKEFQIIPGADHNSTISSAGPFYFRAIKQFIDKVTGATNWRNRRRKSKETQ</sequence>
<dbReference type="Proteomes" id="UP000599024">
    <property type="component" value="Unassembled WGS sequence"/>
</dbReference>
<dbReference type="Gene3D" id="3.40.50.1820">
    <property type="entry name" value="alpha/beta hydrolase"/>
    <property type="match status" value="1"/>
</dbReference>
<evidence type="ECO:0000313" key="2">
    <source>
        <dbReference type="EMBL" id="MBC8209268.1"/>
    </source>
</evidence>